<evidence type="ECO:0000256" key="7">
    <source>
        <dbReference type="ARBA" id="ARBA00023065"/>
    </source>
</evidence>
<dbReference type="AlphaFoldDB" id="A0A7R8WIA9"/>
<keyword evidence="12" id="KW-0407">Ion channel</keyword>
<dbReference type="OrthoDB" id="5984008at2759"/>
<keyword evidence="9" id="KW-0675">Receptor</keyword>
<evidence type="ECO:0000256" key="8">
    <source>
        <dbReference type="ARBA" id="ARBA00023136"/>
    </source>
</evidence>
<evidence type="ECO:0000256" key="4">
    <source>
        <dbReference type="ARBA" id="ARBA00022475"/>
    </source>
</evidence>
<evidence type="ECO:0000256" key="6">
    <source>
        <dbReference type="ARBA" id="ARBA00022989"/>
    </source>
</evidence>
<keyword evidence="5" id="KW-0812">Transmembrane</keyword>
<evidence type="ECO:0000256" key="3">
    <source>
        <dbReference type="ARBA" id="ARBA00022448"/>
    </source>
</evidence>
<gene>
    <name evidence="13" type="ORF">CTOB1V02_LOCUS10078</name>
</gene>
<keyword evidence="8" id="KW-0472">Membrane</keyword>
<dbReference type="InterPro" id="IPR001320">
    <property type="entry name" value="Iontro_rcpt_C"/>
</dbReference>
<dbReference type="GO" id="GO:0005886">
    <property type="term" value="C:plasma membrane"/>
    <property type="evidence" value="ECO:0007669"/>
    <property type="project" value="UniProtKB-SubCell"/>
</dbReference>
<organism evidence="13">
    <name type="scientific">Cyprideis torosa</name>
    <dbReference type="NCBI Taxonomy" id="163714"/>
    <lineage>
        <taxon>Eukaryota</taxon>
        <taxon>Metazoa</taxon>
        <taxon>Ecdysozoa</taxon>
        <taxon>Arthropoda</taxon>
        <taxon>Crustacea</taxon>
        <taxon>Oligostraca</taxon>
        <taxon>Ostracoda</taxon>
        <taxon>Podocopa</taxon>
        <taxon>Podocopida</taxon>
        <taxon>Cytherocopina</taxon>
        <taxon>Cytheroidea</taxon>
        <taxon>Cytherideidae</taxon>
        <taxon>Cyprideis</taxon>
    </lineage>
</organism>
<comment type="similarity">
    <text evidence="2">Belongs to the glutamate-gated ion channel (TC 1.A.10.1) family.</text>
</comment>
<dbReference type="EMBL" id="OB664415">
    <property type="protein sequence ID" value="CAD7232240.1"/>
    <property type="molecule type" value="Genomic_DNA"/>
</dbReference>
<proteinExistence type="inferred from homology"/>
<sequence length="548" mass="62496">MSVTTLKGASIGRSLGQNHTSPVVILSCNSTAPLPESIKIRTGRILLLCLSTDWESMQTFMNVIWYKADVQIFILRNETAVQEKRGFVDEESIIFIPLSPNFSHQEVLQRLGRVLRIQNEKARTQRKHGFNGTTLRIGVKGNYPMMDYHTTELISTEFSRARNKEVQRKEVLDTSGVDILLLSTIAQELNFTYRFFETSDGHVGSPIHNGSFSGLIGDLQDNFVDIALGAISRTSERQEAVSFSYPYFIDFNCFMTRAPKRNSNAFIIFGPYSQLTHPKEVHRSDAHRLSSSLLLTLQIITCVSAHNQHRRRNASQILLSLWILSALVLSAAYAGSIVSFFAASNQFEKTLDSLEDLTNALESGKYHVLYRPGTSAFSAFEDAEWGPYRTIREGYFREVTPSPYNDVNFKYILENEHVAFITTEIAAKFSTASLGIKHRFHFGKARFVPMYKAIAFQKRFPYIEWFNDKMMKLMTCGIVDAWLQAAEDREERMSRQQLVLEKEADVHKNQRITVLHLQGAFYLLLIGLSCGGLCFVWELIRHNKRYVS</sequence>
<evidence type="ECO:0000313" key="13">
    <source>
        <dbReference type="EMBL" id="CAD7232240.1"/>
    </source>
</evidence>
<evidence type="ECO:0000256" key="9">
    <source>
        <dbReference type="ARBA" id="ARBA00023170"/>
    </source>
</evidence>
<name>A0A7R8WIA9_9CRUS</name>
<dbReference type="Pfam" id="PF10613">
    <property type="entry name" value="Lig_chan-Glu_bd"/>
    <property type="match status" value="1"/>
</dbReference>
<dbReference type="SMART" id="SM00918">
    <property type="entry name" value="Lig_chan-Glu_bd"/>
    <property type="match status" value="1"/>
</dbReference>
<keyword evidence="7" id="KW-0406">Ion transport</keyword>
<evidence type="ECO:0000256" key="12">
    <source>
        <dbReference type="ARBA" id="ARBA00023303"/>
    </source>
</evidence>
<reference evidence="13" key="1">
    <citation type="submission" date="2020-11" db="EMBL/GenBank/DDBJ databases">
        <authorList>
            <person name="Tran Van P."/>
        </authorList>
    </citation>
    <scope>NUCLEOTIDE SEQUENCE</scope>
</reference>
<accession>A0A7R8WIA9</accession>
<keyword evidence="10" id="KW-0325">Glycoprotein</keyword>
<dbReference type="GO" id="GO:0050906">
    <property type="term" value="P:detection of stimulus involved in sensory perception"/>
    <property type="evidence" value="ECO:0007669"/>
    <property type="project" value="UniProtKB-ARBA"/>
</dbReference>
<dbReference type="SUPFAM" id="SSF53850">
    <property type="entry name" value="Periplasmic binding protein-like II"/>
    <property type="match status" value="1"/>
</dbReference>
<dbReference type="PANTHER" id="PTHR42643:SF24">
    <property type="entry name" value="IONOTROPIC RECEPTOR 60A"/>
    <property type="match status" value="1"/>
</dbReference>
<evidence type="ECO:0000256" key="2">
    <source>
        <dbReference type="ARBA" id="ARBA00008685"/>
    </source>
</evidence>
<keyword evidence="3" id="KW-0813">Transport</keyword>
<comment type="subcellular location">
    <subcellularLocation>
        <location evidence="1">Cell membrane</location>
        <topology evidence="1">Multi-pass membrane protein</topology>
    </subcellularLocation>
</comment>
<dbReference type="GO" id="GO:0015276">
    <property type="term" value="F:ligand-gated monoatomic ion channel activity"/>
    <property type="evidence" value="ECO:0007669"/>
    <property type="project" value="InterPro"/>
</dbReference>
<dbReference type="PROSITE" id="PS51257">
    <property type="entry name" value="PROKAR_LIPOPROTEIN"/>
    <property type="match status" value="1"/>
</dbReference>
<keyword evidence="4" id="KW-1003">Cell membrane</keyword>
<dbReference type="Pfam" id="PF00060">
    <property type="entry name" value="Lig_chan"/>
    <property type="match status" value="1"/>
</dbReference>
<keyword evidence="11" id="KW-1071">Ligand-gated ion channel</keyword>
<evidence type="ECO:0000256" key="10">
    <source>
        <dbReference type="ARBA" id="ARBA00023180"/>
    </source>
</evidence>
<evidence type="ECO:0000256" key="1">
    <source>
        <dbReference type="ARBA" id="ARBA00004651"/>
    </source>
</evidence>
<keyword evidence="6" id="KW-1133">Transmembrane helix</keyword>
<dbReference type="InterPro" id="IPR052192">
    <property type="entry name" value="Insect_Ionotropic_Sensory_Rcpt"/>
</dbReference>
<dbReference type="PANTHER" id="PTHR42643">
    <property type="entry name" value="IONOTROPIC RECEPTOR 20A-RELATED"/>
    <property type="match status" value="1"/>
</dbReference>
<dbReference type="Gene3D" id="3.40.190.10">
    <property type="entry name" value="Periplasmic binding protein-like II"/>
    <property type="match status" value="1"/>
</dbReference>
<dbReference type="InterPro" id="IPR019594">
    <property type="entry name" value="Glu/Gly-bd"/>
</dbReference>
<protein>
    <submittedName>
        <fullName evidence="13">Uncharacterized protein</fullName>
    </submittedName>
</protein>
<evidence type="ECO:0000256" key="5">
    <source>
        <dbReference type="ARBA" id="ARBA00022692"/>
    </source>
</evidence>
<evidence type="ECO:0000256" key="11">
    <source>
        <dbReference type="ARBA" id="ARBA00023286"/>
    </source>
</evidence>